<gene>
    <name evidence="4" type="ORF">ATO10_04582</name>
</gene>
<dbReference type="Pfam" id="PF00072">
    <property type="entry name" value="Response_reg"/>
    <property type="match status" value="1"/>
</dbReference>
<dbReference type="InterPro" id="IPR036388">
    <property type="entry name" value="WH-like_DNA-bd_sf"/>
</dbReference>
<dbReference type="STRING" id="1461693.ATO10_04582"/>
<accession>A0A058ZPT8</accession>
<dbReference type="InterPro" id="IPR011006">
    <property type="entry name" value="CheY-like_superfamily"/>
</dbReference>
<feature type="modified residue" description="4-aspartylphosphate" evidence="1">
    <location>
        <position position="56"/>
    </location>
</feature>
<dbReference type="PROSITE" id="PS50110">
    <property type="entry name" value="RESPONSE_REGULATORY"/>
    <property type="match status" value="1"/>
</dbReference>
<dbReference type="GO" id="GO:0000160">
    <property type="term" value="P:phosphorelay signal transduction system"/>
    <property type="evidence" value="ECO:0007669"/>
    <property type="project" value="InterPro"/>
</dbReference>
<dbReference type="InterPro" id="IPR001789">
    <property type="entry name" value="Sig_transdc_resp-reg_receiver"/>
</dbReference>
<proteinExistence type="predicted"/>
<dbReference type="PATRIC" id="fig|1461693.3.peg.935"/>
<evidence type="ECO:0000259" key="2">
    <source>
        <dbReference type="PROSITE" id="PS50110"/>
    </source>
</evidence>
<comment type="caution">
    <text evidence="4">The sequence shown here is derived from an EMBL/GenBank/DDBJ whole genome shotgun (WGS) entry which is preliminary data.</text>
</comment>
<organism evidence="4 5">
    <name type="scientific">Actibacterium atlanticum</name>
    <dbReference type="NCBI Taxonomy" id="1461693"/>
    <lineage>
        <taxon>Bacteria</taxon>
        <taxon>Pseudomonadati</taxon>
        <taxon>Pseudomonadota</taxon>
        <taxon>Alphaproteobacteria</taxon>
        <taxon>Rhodobacterales</taxon>
        <taxon>Roseobacteraceae</taxon>
        <taxon>Actibacterium</taxon>
    </lineage>
</organism>
<keyword evidence="5" id="KW-1185">Reference proteome</keyword>
<dbReference type="Pfam" id="PF03861">
    <property type="entry name" value="ANTAR"/>
    <property type="match status" value="1"/>
</dbReference>
<dbReference type="SUPFAM" id="SSF52172">
    <property type="entry name" value="CheY-like"/>
    <property type="match status" value="1"/>
</dbReference>
<dbReference type="InterPro" id="IPR008327">
    <property type="entry name" value="Sig_transdc_resp-reg_antiterm"/>
</dbReference>
<dbReference type="PIRSF" id="PIRSF036382">
    <property type="entry name" value="RR_antiterm"/>
    <property type="match status" value="1"/>
</dbReference>
<dbReference type="PANTHER" id="PTHR43367">
    <property type="match status" value="1"/>
</dbReference>
<evidence type="ECO:0000256" key="1">
    <source>
        <dbReference type="PROSITE-ProRule" id="PRU00169"/>
    </source>
</evidence>
<sequence>MPAPLKIVVVEPDQARAQVITEALHESGWADVTVIADDSSLTRTLDDIDPDVVLIDLRNPRRDSLEALSETSGARQRPVAMFVDQSDPELSSAAVQAGVSAYVVGGLSGERIRPILETAIARFGIMSQMQSELDAAKQALAERKTIDRAKGLLIHAKGLTEEEAYQLLRKTAMDQGKRMIDVAQALVTASELLR</sequence>
<dbReference type="Proteomes" id="UP000024836">
    <property type="component" value="Unassembled WGS sequence"/>
</dbReference>
<dbReference type="AlphaFoldDB" id="A0A058ZPT8"/>
<feature type="domain" description="Response regulatory" evidence="2">
    <location>
        <begin position="6"/>
        <end position="120"/>
    </location>
</feature>
<name>A0A058ZPT8_9RHOB</name>
<dbReference type="Gene3D" id="1.10.10.10">
    <property type="entry name" value="Winged helix-like DNA-binding domain superfamily/Winged helix DNA-binding domain"/>
    <property type="match status" value="1"/>
</dbReference>
<reference evidence="4 5" key="1">
    <citation type="submission" date="2013-04" db="EMBL/GenBank/DDBJ databases">
        <title>Shimia sp. 22II-S11-Z10 Genome Sequencing.</title>
        <authorList>
            <person name="Lai Q."/>
            <person name="Li G."/>
            <person name="Shao Z."/>
        </authorList>
    </citation>
    <scope>NUCLEOTIDE SEQUENCE [LARGE SCALE GENOMIC DNA]</scope>
    <source>
        <strain evidence="5">22II-S11-Z10</strain>
    </source>
</reference>
<feature type="domain" description="ANTAR" evidence="3">
    <location>
        <begin position="126"/>
        <end position="187"/>
    </location>
</feature>
<dbReference type="Gene3D" id="3.40.50.2300">
    <property type="match status" value="1"/>
</dbReference>
<evidence type="ECO:0000313" key="5">
    <source>
        <dbReference type="Proteomes" id="UP000024836"/>
    </source>
</evidence>
<dbReference type="PROSITE" id="PS50921">
    <property type="entry name" value="ANTAR"/>
    <property type="match status" value="1"/>
</dbReference>
<dbReference type="EMBL" id="AQQY01000002">
    <property type="protein sequence ID" value="KCV82856.1"/>
    <property type="molecule type" value="Genomic_DNA"/>
</dbReference>
<dbReference type="OrthoDB" id="9795002at2"/>
<protein>
    <submittedName>
        <fullName evidence="4">Transcription antitermination regulatory protein</fullName>
    </submittedName>
</protein>
<dbReference type="PANTHER" id="PTHR43367:SF1">
    <property type="entry name" value="TWO-COMPONENT RESPONSE REGULATOR-LIKE APRR6-RELATED"/>
    <property type="match status" value="1"/>
</dbReference>
<evidence type="ECO:0000313" key="4">
    <source>
        <dbReference type="EMBL" id="KCV82856.1"/>
    </source>
</evidence>
<dbReference type="GO" id="GO:0003723">
    <property type="term" value="F:RNA binding"/>
    <property type="evidence" value="ECO:0007669"/>
    <property type="project" value="InterPro"/>
</dbReference>
<dbReference type="InterPro" id="IPR005561">
    <property type="entry name" value="ANTAR"/>
</dbReference>
<evidence type="ECO:0000259" key="3">
    <source>
        <dbReference type="PROSITE" id="PS50921"/>
    </source>
</evidence>
<dbReference type="RefSeq" id="WP_035248705.1">
    <property type="nucleotide sequence ID" value="NZ_AQQY01000002.1"/>
</dbReference>
<keyword evidence="1" id="KW-0597">Phosphoprotein</keyword>
<dbReference type="eggNOG" id="COG3707">
    <property type="taxonomic scope" value="Bacteria"/>
</dbReference>
<dbReference type="SMART" id="SM00448">
    <property type="entry name" value="REC"/>
    <property type="match status" value="1"/>
</dbReference>
<dbReference type="SMART" id="SM01012">
    <property type="entry name" value="ANTAR"/>
    <property type="match status" value="1"/>
</dbReference>